<dbReference type="AlphaFoldDB" id="A0A6A5YFX5"/>
<evidence type="ECO:0000256" key="1">
    <source>
        <dbReference type="SAM" id="Phobius"/>
    </source>
</evidence>
<keyword evidence="3" id="KW-1185">Reference proteome</keyword>
<protein>
    <submittedName>
        <fullName evidence="2">Uncharacterized protein</fullName>
    </submittedName>
</protein>
<evidence type="ECO:0000313" key="2">
    <source>
        <dbReference type="EMBL" id="KAF2106016.1"/>
    </source>
</evidence>
<accession>A0A6A5YFX5</accession>
<organism evidence="2 3">
    <name type="scientific">Lophiotrema nucula</name>
    <dbReference type="NCBI Taxonomy" id="690887"/>
    <lineage>
        <taxon>Eukaryota</taxon>
        <taxon>Fungi</taxon>
        <taxon>Dikarya</taxon>
        <taxon>Ascomycota</taxon>
        <taxon>Pezizomycotina</taxon>
        <taxon>Dothideomycetes</taxon>
        <taxon>Pleosporomycetidae</taxon>
        <taxon>Pleosporales</taxon>
        <taxon>Lophiotremataceae</taxon>
        <taxon>Lophiotrema</taxon>
    </lineage>
</organism>
<keyword evidence="1" id="KW-0472">Membrane</keyword>
<gene>
    <name evidence="2" type="ORF">BDV96DRAFT_607797</name>
</gene>
<evidence type="ECO:0000313" key="3">
    <source>
        <dbReference type="Proteomes" id="UP000799770"/>
    </source>
</evidence>
<reference evidence="2" key="1">
    <citation type="journal article" date="2020" name="Stud. Mycol.">
        <title>101 Dothideomycetes genomes: a test case for predicting lifestyles and emergence of pathogens.</title>
        <authorList>
            <person name="Haridas S."/>
            <person name="Albert R."/>
            <person name="Binder M."/>
            <person name="Bloem J."/>
            <person name="Labutti K."/>
            <person name="Salamov A."/>
            <person name="Andreopoulos B."/>
            <person name="Baker S."/>
            <person name="Barry K."/>
            <person name="Bills G."/>
            <person name="Bluhm B."/>
            <person name="Cannon C."/>
            <person name="Castanera R."/>
            <person name="Culley D."/>
            <person name="Daum C."/>
            <person name="Ezra D."/>
            <person name="Gonzalez J."/>
            <person name="Henrissat B."/>
            <person name="Kuo A."/>
            <person name="Liang C."/>
            <person name="Lipzen A."/>
            <person name="Lutzoni F."/>
            <person name="Magnuson J."/>
            <person name="Mondo S."/>
            <person name="Nolan M."/>
            <person name="Ohm R."/>
            <person name="Pangilinan J."/>
            <person name="Park H.-J."/>
            <person name="Ramirez L."/>
            <person name="Alfaro M."/>
            <person name="Sun H."/>
            <person name="Tritt A."/>
            <person name="Yoshinaga Y."/>
            <person name="Zwiers L.-H."/>
            <person name="Turgeon B."/>
            <person name="Goodwin S."/>
            <person name="Spatafora J."/>
            <person name="Crous P."/>
            <person name="Grigoriev I."/>
        </authorList>
    </citation>
    <scope>NUCLEOTIDE SEQUENCE</scope>
    <source>
        <strain evidence="2">CBS 627.86</strain>
    </source>
</reference>
<feature type="transmembrane region" description="Helical" evidence="1">
    <location>
        <begin position="87"/>
        <end position="108"/>
    </location>
</feature>
<keyword evidence="1" id="KW-1133">Transmembrane helix</keyword>
<sequence>MPCAYEITTSTNVKGTKTSGGTAQLFTDFILSGGGINAFGVIHSNGDLGIYHVRYNVVPDPYFTTNVFPAPVTPGSSGLNTGAKTGIGAGVALGAIAVILGIIAMVMYGRKRSKRNP</sequence>
<keyword evidence="1" id="KW-0812">Transmembrane</keyword>
<dbReference type="EMBL" id="ML977368">
    <property type="protein sequence ID" value="KAF2106016.1"/>
    <property type="molecule type" value="Genomic_DNA"/>
</dbReference>
<name>A0A6A5YFX5_9PLEO</name>
<proteinExistence type="predicted"/>
<dbReference type="Proteomes" id="UP000799770">
    <property type="component" value="Unassembled WGS sequence"/>
</dbReference>